<evidence type="ECO:0000256" key="6">
    <source>
        <dbReference type="ARBA" id="ARBA00023136"/>
    </source>
</evidence>
<keyword evidence="5 9" id="KW-1133">Transmembrane helix</keyword>
<evidence type="ECO:0000256" key="9">
    <source>
        <dbReference type="SAM" id="Phobius"/>
    </source>
</evidence>
<dbReference type="PANTHER" id="PTHR14969:SF28">
    <property type="entry name" value="DIHYDROSPHINGOSINE 1-PHOSPHATE PHOSPHATASE LCB3-RELATED"/>
    <property type="match status" value="1"/>
</dbReference>
<evidence type="ECO:0000256" key="5">
    <source>
        <dbReference type="ARBA" id="ARBA00022989"/>
    </source>
</evidence>
<evidence type="ECO:0000256" key="3">
    <source>
        <dbReference type="ARBA" id="ARBA00022801"/>
    </source>
</evidence>
<evidence type="ECO:0000256" key="8">
    <source>
        <dbReference type="SAM" id="MobiDB-lite"/>
    </source>
</evidence>
<feature type="transmembrane region" description="Helical" evidence="9">
    <location>
        <begin position="214"/>
        <end position="234"/>
    </location>
</feature>
<dbReference type="PANTHER" id="PTHR14969">
    <property type="entry name" value="SPHINGOSINE-1-PHOSPHATE PHOSPHOHYDROLASE"/>
    <property type="match status" value="1"/>
</dbReference>
<feature type="transmembrane region" description="Helical" evidence="9">
    <location>
        <begin position="246"/>
        <end position="264"/>
    </location>
</feature>
<feature type="transmembrane region" description="Helical" evidence="9">
    <location>
        <begin position="316"/>
        <end position="335"/>
    </location>
</feature>
<dbReference type="Proteomes" id="UP001595075">
    <property type="component" value="Unassembled WGS sequence"/>
</dbReference>
<dbReference type="EMBL" id="JAZHXI010000008">
    <property type="protein sequence ID" value="KAL2068793.1"/>
    <property type="molecule type" value="Genomic_DNA"/>
</dbReference>
<keyword evidence="2 9" id="KW-0812">Transmembrane</keyword>
<feature type="region of interest" description="Disordered" evidence="8">
    <location>
        <begin position="429"/>
        <end position="452"/>
    </location>
</feature>
<dbReference type="InterPro" id="IPR036938">
    <property type="entry name" value="PAP2/HPO_sf"/>
</dbReference>
<dbReference type="Gene3D" id="1.20.144.10">
    <property type="entry name" value="Phosphatidic acid phosphatase type 2/haloperoxidase"/>
    <property type="match status" value="1"/>
</dbReference>
<keyword evidence="6 9" id="KW-0472">Membrane</keyword>
<feature type="region of interest" description="Disordered" evidence="8">
    <location>
        <begin position="1"/>
        <end position="21"/>
    </location>
</feature>
<keyword evidence="3" id="KW-0378">Hydrolase</keyword>
<dbReference type="CDD" id="cd03388">
    <property type="entry name" value="PAP2_SPPase1"/>
    <property type="match status" value="1"/>
</dbReference>
<keyword evidence="12" id="KW-1185">Reference proteome</keyword>
<dbReference type="InterPro" id="IPR000326">
    <property type="entry name" value="PAP2/HPO"/>
</dbReference>
<evidence type="ECO:0000259" key="10">
    <source>
        <dbReference type="SMART" id="SM00014"/>
    </source>
</evidence>
<evidence type="ECO:0000256" key="4">
    <source>
        <dbReference type="ARBA" id="ARBA00022824"/>
    </source>
</evidence>
<evidence type="ECO:0000256" key="1">
    <source>
        <dbReference type="ARBA" id="ARBA00004477"/>
    </source>
</evidence>
<keyword evidence="4" id="KW-0256">Endoplasmic reticulum</keyword>
<evidence type="ECO:0000313" key="12">
    <source>
        <dbReference type="Proteomes" id="UP001595075"/>
    </source>
</evidence>
<accession>A0ABR4CFP9</accession>
<name>A0ABR4CFP9_9HELO</name>
<organism evidence="11 12">
    <name type="scientific">Oculimacula yallundae</name>
    <dbReference type="NCBI Taxonomy" id="86028"/>
    <lineage>
        <taxon>Eukaryota</taxon>
        <taxon>Fungi</taxon>
        <taxon>Dikarya</taxon>
        <taxon>Ascomycota</taxon>
        <taxon>Pezizomycotina</taxon>
        <taxon>Leotiomycetes</taxon>
        <taxon>Helotiales</taxon>
        <taxon>Ploettnerulaceae</taxon>
        <taxon>Oculimacula</taxon>
    </lineage>
</organism>
<protein>
    <recommendedName>
        <fullName evidence="10">Phosphatidic acid phosphatase type 2/haloperoxidase domain-containing protein</fullName>
    </recommendedName>
</protein>
<sequence length="591" mass="65235">MCSTHKGSNGPELEKFPTPPSIAINAPEDVIDAGLRSLDHYKRRLPPWRYNLRQRVLPWIRWETPYLAWMQDKMRSPALDTYFAITANLGTHTFFMVFLPILFWCGHTSVGRGMVHILAIGVFSTGFLKDMLSLPRPLSPPLHRITMSGSAALEYGFPSTHSANAVSVAVYCLFTIHSPESQLQPLTKLIIEVLSYTYALSIILGRLYCGMHGFIDVIVGSIMGAGISAIECIYGAQIDKFLHSSSWVVPVTVALVIIILVRIHPEPADDCPCFDDSVSFAGTMIGIELGGWHYATGNWAWDIPVPATVPFSLEHMGWVTVIVRMLIGILVIFAWREVMKPTLLKCLPHLFRTIEKYGFILPRKFFVPASEYQKIPARLKVDNVMPSVSDLPGLLTSIRHPGRGRAVSVGPQSAADAYETLAYREKRRRDSLTNGSDITSAVQSPRTPEASHAKDYFGANVNADKDGAVSQVSGISGSLGIHSGNLPTPAQSRIGSYEQMMGQGHVLFTPATPPVAAESENGDEPDISVGQQNELEEKEMFSRLEKPRVRYDVEVVTKLVVYAGIGWLAVETNPIIFEIIGLGMGHLRPFH</sequence>
<evidence type="ECO:0000256" key="2">
    <source>
        <dbReference type="ARBA" id="ARBA00022692"/>
    </source>
</evidence>
<comment type="subcellular location">
    <subcellularLocation>
        <location evidence="1">Endoplasmic reticulum membrane</location>
        <topology evidence="1">Multi-pass membrane protein</topology>
    </subcellularLocation>
</comment>
<dbReference type="SUPFAM" id="SSF48317">
    <property type="entry name" value="Acid phosphatase/Vanadium-dependent haloperoxidase"/>
    <property type="match status" value="1"/>
</dbReference>
<feature type="transmembrane region" description="Helical" evidence="9">
    <location>
        <begin position="82"/>
        <end position="104"/>
    </location>
</feature>
<feature type="compositionally biased region" description="Polar residues" evidence="8">
    <location>
        <begin position="432"/>
        <end position="446"/>
    </location>
</feature>
<evidence type="ECO:0000256" key="7">
    <source>
        <dbReference type="ARBA" id="ARBA00038324"/>
    </source>
</evidence>
<evidence type="ECO:0000313" key="11">
    <source>
        <dbReference type="EMBL" id="KAL2068793.1"/>
    </source>
</evidence>
<dbReference type="Pfam" id="PF01569">
    <property type="entry name" value="PAP2"/>
    <property type="match status" value="1"/>
</dbReference>
<reference evidence="11 12" key="1">
    <citation type="journal article" date="2024" name="Commun. Biol.">
        <title>Comparative genomic analysis of thermophilic fungi reveals convergent evolutionary adaptations and gene losses.</title>
        <authorList>
            <person name="Steindorff A.S."/>
            <person name="Aguilar-Pontes M.V."/>
            <person name="Robinson A.J."/>
            <person name="Andreopoulos B."/>
            <person name="LaButti K."/>
            <person name="Kuo A."/>
            <person name="Mondo S."/>
            <person name="Riley R."/>
            <person name="Otillar R."/>
            <person name="Haridas S."/>
            <person name="Lipzen A."/>
            <person name="Grimwood J."/>
            <person name="Schmutz J."/>
            <person name="Clum A."/>
            <person name="Reid I.D."/>
            <person name="Moisan M.C."/>
            <person name="Butler G."/>
            <person name="Nguyen T.T.M."/>
            <person name="Dewar K."/>
            <person name="Conant G."/>
            <person name="Drula E."/>
            <person name="Henrissat B."/>
            <person name="Hansel C."/>
            <person name="Singer S."/>
            <person name="Hutchinson M.I."/>
            <person name="de Vries R.P."/>
            <person name="Natvig D.O."/>
            <person name="Powell A.J."/>
            <person name="Tsang A."/>
            <person name="Grigoriev I.V."/>
        </authorList>
    </citation>
    <scope>NUCLEOTIDE SEQUENCE [LARGE SCALE GENOMIC DNA]</scope>
    <source>
        <strain evidence="11 12">CBS 494.80</strain>
    </source>
</reference>
<proteinExistence type="inferred from homology"/>
<dbReference type="SMART" id="SM00014">
    <property type="entry name" value="acidPPc"/>
    <property type="match status" value="1"/>
</dbReference>
<comment type="caution">
    <text evidence="11">The sequence shown here is derived from an EMBL/GenBank/DDBJ whole genome shotgun (WGS) entry which is preliminary data.</text>
</comment>
<comment type="similarity">
    <text evidence="7">Belongs to the type 2 lipid phosphate phosphatase family.</text>
</comment>
<gene>
    <name evidence="11" type="ORF">VTL71DRAFT_15131</name>
</gene>
<feature type="domain" description="Phosphatidic acid phosphatase type 2/haloperoxidase" evidence="10">
    <location>
        <begin position="112"/>
        <end position="232"/>
    </location>
</feature>